<reference evidence="2" key="1">
    <citation type="journal article" date="2014" name="Nat. Genet.">
        <title>Genome of the human hookworm Necator americanus.</title>
        <authorList>
            <person name="Tang Y.T."/>
            <person name="Gao X."/>
            <person name="Rosa B.A."/>
            <person name="Abubucker S."/>
            <person name="Hallsworth-Pepin K."/>
            <person name="Martin J."/>
            <person name="Tyagi R."/>
            <person name="Heizer E."/>
            <person name="Zhang X."/>
            <person name="Bhonagiri-Palsikar V."/>
            <person name="Minx P."/>
            <person name="Warren W.C."/>
            <person name="Wang Q."/>
            <person name="Zhan B."/>
            <person name="Hotez P.J."/>
            <person name="Sternberg P.W."/>
            <person name="Dougall A."/>
            <person name="Gaze S.T."/>
            <person name="Mulvenna J."/>
            <person name="Sotillo J."/>
            <person name="Ranganathan S."/>
            <person name="Rabelo E.M."/>
            <person name="Wilson R.K."/>
            <person name="Felgner P.L."/>
            <person name="Bethony J."/>
            <person name="Hawdon J.M."/>
            <person name="Gasser R.B."/>
            <person name="Loukas A."/>
            <person name="Mitreva M."/>
        </authorList>
    </citation>
    <scope>NUCLEOTIDE SEQUENCE [LARGE SCALE GENOMIC DNA]</scope>
</reference>
<proteinExistence type="predicted"/>
<protein>
    <submittedName>
        <fullName evidence="1">Uncharacterized protein</fullName>
    </submittedName>
</protein>
<evidence type="ECO:0000313" key="2">
    <source>
        <dbReference type="Proteomes" id="UP000053676"/>
    </source>
</evidence>
<dbReference type="Proteomes" id="UP000053676">
    <property type="component" value="Unassembled WGS sequence"/>
</dbReference>
<gene>
    <name evidence="1" type="ORF">NECAME_11900</name>
</gene>
<dbReference type="KEGG" id="nai:NECAME_11900"/>
<organism evidence="1 2">
    <name type="scientific">Necator americanus</name>
    <name type="common">Human hookworm</name>
    <dbReference type="NCBI Taxonomy" id="51031"/>
    <lineage>
        <taxon>Eukaryota</taxon>
        <taxon>Metazoa</taxon>
        <taxon>Ecdysozoa</taxon>
        <taxon>Nematoda</taxon>
        <taxon>Chromadorea</taxon>
        <taxon>Rhabditida</taxon>
        <taxon>Rhabditina</taxon>
        <taxon>Rhabditomorpha</taxon>
        <taxon>Strongyloidea</taxon>
        <taxon>Ancylostomatidae</taxon>
        <taxon>Bunostominae</taxon>
        <taxon>Necator</taxon>
    </lineage>
</organism>
<evidence type="ECO:0000313" key="1">
    <source>
        <dbReference type="EMBL" id="ETN76117.1"/>
    </source>
</evidence>
<keyword evidence="2" id="KW-1185">Reference proteome</keyword>
<sequence>MAKSTEHTERKRQTPHLLSSHIKTVYVNSKDLPFAVVIVSSAPAIEAALAGRALGKPAHECLLYPYISYPGRSASRLDSSKATLHRY</sequence>
<dbReference type="EMBL" id="KI660248">
    <property type="protein sequence ID" value="ETN76117.1"/>
    <property type="molecule type" value="Genomic_DNA"/>
</dbReference>
<accession>W2T570</accession>
<dbReference type="AlphaFoldDB" id="W2T570"/>
<name>W2T570_NECAM</name>